<evidence type="ECO:0000313" key="2">
    <source>
        <dbReference type="EMBL" id="GBE82946.1"/>
    </source>
</evidence>
<organism evidence="2 3">
    <name type="scientific">Sparassis crispa</name>
    <dbReference type="NCBI Taxonomy" id="139825"/>
    <lineage>
        <taxon>Eukaryota</taxon>
        <taxon>Fungi</taxon>
        <taxon>Dikarya</taxon>
        <taxon>Basidiomycota</taxon>
        <taxon>Agaricomycotina</taxon>
        <taxon>Agaricomycetes</taxon>
        <taxon>Polyporales</taxon>
        <taxon>Sparassidaceae</taxon>
        <taxon>Sparassis</taxon>
    </lineage>
</organism>
<dbReference type="AlphaFoldDB" id="A0A401GLA6"/>
<gene>
    <name evidence="2" type="ORF">SCP_0413330</name>
</gene>
<dbReference type="PROSITE" id="PS51257">
    <property type="entry name" value="PROKAR_LIPOPROTEIN"/>
    <property type="match status" value="1"/>
</dbReference>
<feature type="region of interest" description="Disordered" evidence="1">
    <location>
        <begin position="39"/>
        <end position="62"/>
    </location>
</feature>
<feature type="compositionally biased region" description="Basic and acidic residues" evidence="1">
    <location>
        <begin position="241"/>
        <end position="252"/>
    </location>
</feature>
<evidence type="ECO:0000313" key="3">
    <source>
        <dbReference type="Proteomes" id="UP000287166"/>
    </source>
</evidence>
<accession>A0A401GLA6</accession>
<feature type="compositionally biased region" description="Polar residues" evidence="1">
    <location>
        <begin position="207"/>
        <end position="216"/>
    </location>
</feature>
<dbReference type="RefSeq" id="XP_027613859.1">
    <property type="nucleotide sequence ID" value="XM_027758058.1"/>
</dbReference>
<name>A0A401GLA6_9APHY</name>
<sequence length="377" mass="43625">MPIRRRRRRPNMLITMSVHTTFSCTKRWRKSVRIEDEVDEQDYNPETENATQKRTKPRQPDRTGTWQFMSVLLLDFPRKEVTIPDELEAFFNVLLFHIVRYTNSNIRNAKVFMSQYFDESMMDSLDAQYTCGSLKRNVIEMGVLKRRIEPIKFKDRNGLDHIPLNNIVKRLLRLFKAHYTVTLPDLLLQRHPAEDQCNPDGIDSEQKTLNSSAATDENTKKRSIEDLLVARVVAKFEEDRAKYSKNSRKQESPESSDNDSEEALEKEKAVAEKLNSQEHVYSFLINAYANEKWPEHDKIDDRVPSNSYADYRERGLKFPPAPSSSSGSESPSEARPTKRPRLPVQVACGMGPGQPSASYARRRGKQPGRLNADTRRF</sequence>
<feature type="region of interest" description="Disordered" evidence="1">
    <location>
        <begin position="197"/>
        <end position="217"/>
    </location>
</feature>
<keyword evidence="3" id="KW-1185">Reference proteome</keyword>
<comment type="caution">
    <text evidence="2">The sequence shown here is derived from an EMBL/GenBank/DDBJ whole genome shotgun (WGS) entry which is preliminary data.</text>
</comment>
<reference evidence="2 3" key="1">
    <citation type="journal article" date="2018" name="Sci. Rep.">
        <title>Genome sequence of the cauliflower mushroom Sparassis crispa (Hanabiratake) and its association with beneficial usage.</title>
        <authorList>
            <person name="Kiyama R."/>
            <person name="Furutani Y."/>
            <person name="Kawaguchi K."/>
            <person name="Nakanishi T."/>
        </authorList>
    </citation>
    <scope>NUCLEOTIDE SEQUENCE [LARGE SCALE GENOMIC DNA]</scope>
</reference>
<dbReference type="Proteomes" id="UP000287166">
    <property type="component" value="Unassembled WGS sequence"/>
</dbReference>
<dbReference type="GeneID" id="38779863"/>
<dbReference type="InParanoid" id="A0A401GLA6"/>
<evidence type="ECO:0000256" key="1">
    <source>
        <dbReference type="SAM" id="MobiDB-lite"/>
    </source>
</evidence>
<feature type="compositionally biased region" description="Low complexity" evidence="1">
    <location>
        <begin position="323"/>
        <end position="334"/>
    </location>
</feature>
<dbReference type="OrthoDB" id="2757790at2759"/>
<protein>
    <submittedName>
        <fullName evidence="2">Uncharacterized protein</fullName>
    </submittedName>
</protein>
<dbReference type="EMBL" id="BFAD01000004">
    <property type="protein sequence ID" value="GBE82946.1"/>
    <property type="molecule type" value="Genomic_DNA"/>
</dbReference>
<feature type="region of interest" description="Disordered" evidence="1">
    <location>
        <begin position="241"/>
        <end position="270"/>
    </location>
</feature>
<feature type="region of interest" description="Disordered" evidence="1">
    <location>
        <begin position="313"/>
        <end position="377"/>
    </location>
</feature>
<proteinExistence type="predicted"/>